<evidence type="ECO:0000313" key="3">
    <source>
        <dbReference type="EMBL" id="KAL1839658.1"/>
    </source>
</evidence>
<gene>
    <name evidence="3" type="ORF">VTJ49DRAFT_1268</name>
</gene>
<keyword evidence="1" id="KW-0732">Signal</keyword>
<accession>A0ABR3VEH3</accession>
<evidence type="ECO:0000256" key="1">
    <source>
        <dbReference type="SAM" id="SignalP"/>
    </source>
</evidence>
<organism evidence="3 4">
    <name type="scientific">Humicola insolens</name>
    <name type="common">Soft-rot fungus</name>
    <dbReference type="NCBI Taxonomy" id="85995"/>
    <lineage>
        <taxon>Eukaryota</taxon>
        <taxon>Fungi</taxon>
        <taxon>Dikarya</taxon>
        <taxon>Ascomycota</taxon>
        <taxon>Pezizomycotina</taxon>
        <taxon>Sordariomycetes</taxon>
        <taxon>Sordariomycetidae</taxon>
        <taxon>Sordariales</taxon>
        <taxon>Chaetomiaceae</taxon>
        <taxon>Mycothermus</taxon>
    </lineage>
</organism>
<evidence type="ECO:0000313" key="4">
    <source>
        <dbReference type="Proteomes" id="UP001583172"/>
    </source>
</evidence>
<dbReference type="Pfam" id="PF10645">
    <property type="entry name" value="Carb_bind"/>
    <property type="match status" value="1"/>
</dbReference>
<feature type="domain" description="Endo-1,3(4)-beta-glucanase 1 carbohydrate binding" evidence="2">
    <location>
        <begin position="28"/>
        <end position="71"/>
    </location>
</feature>
<protein>
    <recommendedName>
        <fullName evidence="2">Endo-1,3(4)-beta-glucanase 1 carbohydrate binding domain-containing protein</fullName>
    </recommendedName>
</protein>
<sequence length="247" mass="26970">MTIRSLLLLGATAIVGPVGALAEEILFCGSAPYYASQYTCYDSEFLCPILYGQPTLRCGDACHSPDLYWCDGTPQLRQLPIMPVGYPYKLLVQSSNPALDGRTVHVSGLQFRAGADAVTTTYCYNAPPLYDCSLYVNQTILLENGSMSVDVPGGQFWYVDPDTGLLRTTAAGKAAGPERYLAGLGVTTYHDGYFWYTGKSYWLACKEPGDAEIYNIAMPITDDDGGCERIRLVSENTAIFRGAYSYT</sequence>
<comment type="caution">
    <text evidence="3">The sequence shown here is derived from an EMBL/GenBank/DDBJ whole genome shotgun (WGS) entry which is preliminary data.</text>
</comment>
<reference evidence="3 4" key="1">
    <citation type="journal article" date="2024" name="Commun. Biol.">
        <title>Comparative genomic analysis of thermophilic fungi reveals convergent evolutionary adaptations and gene losses.</title>
        <authorList>
            <person name="Steindorff A.S."/>
            <person name="Aguilar-Pontes M.V."/>
            <person name="Robinson A.J."/>
            <person name="Andreopoulos B."/>
            <person name="LaButti K."/>
            <person name="Kuo A."/>
            <person name="Mondo S."/>
            <person name="Riley R."/>
            <person name="Otillar R."/>
            <person name="Haridas S."/>
            <person name="Lipzen A."/>
            <person name="Grimwood J."/>
            <person name="Schmutz J."/>
            <person name="Clum A."/>
            <person name="Reid I.D."/>
            <person name="Moisan M.C."/>
            <person name="Butler G."/>
            <person name="Nguyen T.T.M."/>
            <person name="Dewar K."/>
            <person name="Conant G."/>
            <person name="Drula E."/>
            <person name="Henrissat B."/>
            <person name="Hansel C."/>
            <person name="Singer S."/>
            <person name="Hutchinson M.I."/>
            <person name="de Vries R.P."/>
            <person name="Natvig D.O."/>
            <person name="Powell A.J."/>
            <person name="Tsang A."/>
            <person name="Grigoriev I.V."/>
        </authorList>
    </citation>
    <scope>NUCLEOTIDE SEQUENCE [LARGE SCALE GENOMIC DNA]</scope>
    <source>
        <strain evidence="3 4">CBS 620.91</strain>
    </source>
</reference>
<dbReference type="InterPro" id="IPR018909">
    <property type="entry name" value="Eng1_septum"/>
</dbReference>
<proteinExistence type="predicted"/>
<keyword evidence="4" id="KW-1185">Reference proteome</keyword>
<feature type="chain" id="PRO_5045988352" description="Endo-1,3(4)-beta-glucanase 1 carbohydrate binding domain-containing protein" evidence="1">
    <location>
        <begin position="23"/>
        <end position="247"/>
    </location>
</feature>
<dbReference type="Proteomes" id="UP001583172">
    <property type="component" value="Unassembled WGS sequence"/>
</dbReference>
<evidence type="ECO:0000259" key="2">
    <source>
        <dbReference type="Pfam" id="PF10645"/>
    </source>
</evidence>
<feature type="signal peptide" evidence="1">
    <location>
        <begin position="1"/>
        <end position="22"/>
    </location>
</feature>
<name>A0ABR3VEH3_HUMIN</name>
<dbReference type="EMBL" id="JAZGSY010000146">
    <property type="protein sequence ID" value="KAL1839658.1"/>
    <property type="molecule type" value="Genomic_DNA"/>
</dbReference>